<evidence type="ECO:0000256" key="6">
    <source>
        <dbReference type="RuleBase" id="RU369006"/>
    </source>
</evidence>
<dbReference type="InterPro" id="IPR045797">
    <property type="entry name" value="EVA_Class_A"/>
</dbReference>
<feature type="compositionally biased region" description="Polar residues" evidence="7">
    <location>
        <begin position="36"/>
        <end position="59"/>
    </location>
</feature>
<comment type="subcellular location">
    <subcellularLocation>
        <location evidence="1 6">Secreted</location>
    </subcellularLocation>
</comment>
<dbReference type="GO" id="GO:0019957">
    <property type="term" value="F:C-C chemokine binding"/>
    <property type="evidence" value="ECO:0007669"/>
    <property type="project" value="InterPro"/>
</dbReference>
<evidence type="ECO:0000256" key="2">
    <source>
        <dbReference type="ARBA" id="ARBA00022525"/>
    </source>
</evidence>
<keyword evidence="4 6" id="KW-1015">Disulfide bond</keyword>
<feature type="region of interest" description="Disordered" evidence="7">
    <location>
        <begin position="23"/>
        <end position="114"/>
    </location>
</feature>
<evidence type="ECO:0000256" key="5">
    <source>
        <dbReference type="ARBA" id="ARBA00023180"/>
    </source>
</evidence>
<keyword evidence="2 6" id="KW-0964">Secreted</keyword>
<evidence type="ECO:0000256" key="1">
    <source>
        <dbReference type="ARBA" id="ARBA00004613"/>
    </source>
</evidence>
<sequence>MRVLWNLCLLIGLVVAAGEEPISHVPGCEDAPTASKEASASTPTSTKETSASTPTSREATPSTGTTETETSASTTTSTKATPSIGTTETESPTVRTTETENTTTTTTTTKGAREKDEPKYGYYRDSYGCFYTVLTSRNLLYHAYCTYYCPWYPYVYKVRNGVTCLTLLEKGAQERTYDSKVCRMGRCLNGLCKYR</sequence>
<evidence type="ECO:0000313" key="9">
    <source>
        <dbReference type="EMBL" id="NIE46541.1"/>
    </source>
</evidence>
<dbReference type="AlphaFoldDB" id="A0A6G5A6B8"/>
<dbReference type="EMBL" id="GIKN01004268">
    <property type="protein sequence ID" value="NIE46541.1"/>
    <property type="molecule type" value="Transcribed_RNA"/>
</dbReference>
<keyword evidence="3 6" id="KW-0732">Signal</keyword>
<reference evidence="9" key="1">
    <citation type="submission" date="2020-03" db="EMBL/GenBank/DDBJ databases">
        <title>A transcriptome and proteome of the tick Rhipicephalus microplus shaped by the genetic composition of its hosts and developmental stage.</title>
        <authorList>
            <person name="Garcia G.R."/>
            <person name="Ribeiro J.M.C."/>
            <person name="Maruyama S.R."/>
            <person name="Gardinasse L.G."/>
            <person name="Nelson K."/>
            <person name="Ferreira B.R."/>
            <person name="Andrade T.G."/>
            <person name="Santos I.K.F.M."/>
        </authorList>
    </citation>
    <scope>NUCLEOTIDE SEQUENCE</scope>
    <source>
        <strain evidence="9">NSGR</strain>
        <tissue evidence="9">Salivary glands</tissue>
    </source>
</reference>
<comment type="function">
    <text evidence="6">Salivary chemokine-binding protein which binds to host chemokines.</text>
</comment>
<evidence type="ECO:0000256" key="3">
    <source>
        <dbReference type="ARBA" id="ARBA00022729"/>
    </source>
</evidence>
<dbReference type="VEuPathDB" id="VectorBase:LOC119179565"/>
<proteinExistence type="predicted"/>
<accession>A0A6G5A6B8</accession>
<dbReference type="GO" id="GO:0005576">
    <property type="term" value="C:extracellular region"/>
    <property type="evidence" value="ECO:0007669"/>
    <property type="project" value="UniProtKB-SubCell"/>
</dbReference>
<keyword evidence="5 6" id="KW-0325">Glycoprotein</keyword>
<organism evidence="9">
    <name type="scientific">Rhipicephalus microplus</name>
    <name type="common">Cattle tick</name>
    <name type="synonym">Boophilus microplus</name>
    <dbReference type="NCBI Taxonomy" id="6941"/>
    <lineage>
        <taxon>Eukaryota</taxon>
        <taxon>Metazoa</taxon>
        <taxon>Ecdysozoa</taxon>
        <taxon>Arthropoda</taxon>
        <taxon>Chelicerata</taxon>
        <taxon>Arachnida</taxon>
        <taxon>Acari</taxon>
        <taxon>Parasitiformes</taxon>
        <taxon>Ixodida</taxon>
        <taxon>Ixodoidea</taxon>
        <taxon>Ixodidae</taxon>
        <taxon>Rhipicephalinae</taxon>
        <taxon>Rhipicephalus</taxon>
        <taxon>Boophilus</taxon>
    </lineage>
</organism>
<evidence type="ECO:0000256" key="7">
    <source>
        <dbReference type="SAM" id="MobiDB-lite"/>
    </source>
</evidence>
<feature type="compositionally biased region" description="Low complexity" evidence="7">
    <location>
        <begin position="60"/>
        <end position="109"/>
    </location>
</feature>
<feature type="chain" id="PRO_5026347713" description="Evasin" evidence="8">
    <location>
        <begin position="19"/>
        <end position="195"/>
    </location>
</feature>
<evidence type="ECO:0000256" key="8">
    <source>
        <dbReference type="SAM" id="SignalP"/>
    </source>
</evidence>
<evidence type="ECO:0000256" key="4">
    <source>
        <dbReference type="ARBA" id="ARBA00023157"/>
    </source>
</evidence>
<protein>
    <recommendedName>
        <fullName evidence="6">Evasin</fullName>
    </recommendedName>
</protein>
<dbReference type="Gene3D" id="2.30.130.100">
    <property type="match status" value="1"/>
</dbReference>
<dbReference type="Pfam" id="PF19429">
    <property type="entry name" value="EVA_Class_A"/>
    <property type="match status" value="1"/>
</dbReference>
<name>A0A6G5A6B8_RHIMP</name>
<feature type="signal peptide" evidence="8">
    <location>
        <begin position="1"/>
        <end position="18"/>
    </location>
</feature>